<organism evidence="1 2">
    <name type="scientific">Anas platyrhynchos</name>
    <name type="common">Mallard</name>
    <name type="synonym">Anas boschas</name>
    <dbReference type="NCBI Taxonomy" id="8839"/>
    <lineage>
        <taxon>Eukaryota</taxon>
        <taxon>Metazoa</taxon>
        <taxon>Chordata</taxon>
        <taxon>Craniata</taxon>
        <taxon>Vertebrata</taxon>
        <taxon>Euteleostomi</taxon>
        <taxon>Archelosauria</taxon>
        <taxon>Archosauria</taxon>
        <taxon>Dinosauria</taxon>
        <taxon>Saurischia</taxon>
        <taxon>Theropoda</taxon>
        <taxon>Coelurosauria</taxon>
        <taxon>Aves</taxon>
        <taxon>Neognathae</taxon>
        <taxon>Galloanserae</taxon>
        <taxon>Anseriformes</taxon>
        <taxon>Anatidae</taxon>
        <taxon>Anatinae</taxon>
        <taxon>Anas</taxon>
    </lineage>
</organism>
<gene>
    <name evidence="1" type="ORF">Anapl_14027</name>
</gene>
<evidence type="ECO:0000313" key="1">
    <source>
        <dbReference type="EMBL" id="EOB01854.1"/>
    </source>
</evidence>
<dbReference type="Proteomes" id="UP000296049">
    <property type="component" value="Unassembled WGS sequence"/>
</dbReference>
<reference evidence="2" key="1">
    <citation type="journal article" date="2013" name="Nat. Genet.">
        <title>The duck genome and transcriptome provide insight into an avian influenza virus reservoir species.</title>
        <authorList>
            <person name="Huang Y."/>
            <person name="Li Y."/>
            <person name="Burt D.W."/>
            <person name="Chen H."/>
            <person name="Zhang Y."/>
            <person name="Qian W."/>
            <person name="Kim H."/>
            <person name="Gan S."/>
            <person name="Zhao Y."/>
            <person name="Li J."/>
            <person name="Yi K."/>
            <person name="Feng H."/>
            <person name="Zhu P."/>
            <person name="Li B."/>
            <person name="Liu Q."/>
            <person name="Fairley S."/>
            <person name="Magor K.E."/>
            <person name="Du Z."/>
            <person name="Hu X."/>
            <person name="Goodman L."/>
            <person name="Tafer H."/>
            <person name="Vignal A."/>
            <person name="Lee T."/>
            <person name="Kim K.W."/>
            <person name="Sheng Z."/>
            <person name="An Y."/>
            <person name="Searle S."/>
            <person name="Herrero J."/>
            <person name="Groenen M.A."/>
            <person name="Crooijmans R.P."/>
            <person name="Faraut T."/>
            <person name="Cai Q."/>
            <person name="Webster R.G."/>
            <person name="Aldridge J.R."/>
            <person name="Warren W.C."/>
            <person name="Bartschat S."/>
            <person name="Kehr S."/>
            <person name="Marz M."/>
            <person name="Stadler P.F."/>
            <person name="Smith J."/>
            <person name="Kraus R.H."/>
            <person name="Zhao Y."/>
            <person name="Ren L."/>
            <person name="Fei J."/>
            <person name="Morisson M."/>
            <person name="Kaiser P."/>
            <person name="Griffin D.K."/>
            <person name="Rao M."/>
            <person name="Pitel F."/>
            <person name="Wang J."/>
            <person name="Li N."/>
        </authorList>
    </citation>
    <scope>NUCLEOTIDE SEQUENCE [LARGE SCALE GENOMIC DNA]</scope>
</reference>
<evidence type="ECO:0000313" key="2">
    <source>
        <dbReference type="Proteomes" id="UP000296049"/>
    </source>
</evidence>
<dbReference type="AlphaFoldDB" id="R0L8D1"/>
<protein>
    <submittedName>
        <fullName evidence="1">Uncharacterized protein</fullName>
    </submittedName>
</protein>
<accession>R0L8D1</accession>
<sequence length="225" mass="25575">MARECEVPEALLDSRVEPRKRPPLSLLHGRFYGSHAWKGLPDNLMLYGGILLRRKERHTELHEAQALHGRRSCRQTIIHSSTEDSSAHLNSQTEDKLAGQLVICSSFSRYHIIHLDTSSGHWAENCRVPETPLISYLQAPDENCRVPETSLISYLQRSGPRRNEQDECSTLLFKFSVAPQSASHAWPKAWPTLQKVLLWKFPALITSRRDNFSARLPLAKVCTAT</sequence>
<proteinExistence type="predicted"/>
<keyword evidence="2" id="KW-1185">Reference proteome</keyword>
<dbReference type="EMBL" id="KB743032">
    <property type="protein sequence ID" value="EOB01854.1"/>
    <property type="molecule type" value="Genomic_DNA"/>
</dbReference>
<name>R0L8D1_ANAPL</name>